<dbReference type="InterPro" id="IPR040690">
    <property type="entry name" value="FtsX_ECD"/>
</dbReference>
<dbReference type="InterPro" id="IPR004513">
    <property type="entry name" value="FtsX"/>
</dbReference>
<comment type="similarity">
    <text evidence="2 10">Belongs to the ABC-4 integral membrane protein family. FtsX subfamily.</text>
</comment>
<evidence type="ECO:0000256" key="10">
    <source>
        <dbReference type="PIRNR" id="PIRNR003097"/>
    </source>
</evidence>
<feature type="transmembrane region" description="Helical" evidence="11">
    <location>
        <begin position="272"/>
        <end position="294"/>
    </location>
</feature>
<dbReference type="GO" id="GO:0005886">
    <property type="term" value="C:plasma membrane"/>
    <property type="evidence" value="ECO:0007669"/>
    <property type="project" value="UniProtKB-SubCell"/>
</dbReference>
<evidence type="ECO:0000256" key="11">
    <source>
        <dbReference type="SAM" id="Phobius"/>
    </source>
</evidence>
<accession>A0A2G9Z9F7</accession>
<evidence type="ECO:0000313" key="14">
    <source>
        <dbReference type="EMBL" id="PIP29787.1"/>
    </source>
</evidence>
<protein>
    <recommendedName>
        <fullName evidence="3 10">Cell division protein FtsX</fullName>
    </recommendedName>
</protein>
<dbReference type="AlphaFoldDB" id="A0A2G9Z9F7"/>
<comment type="subcellular location">
    <subcellularLocation>
        <location evidence="1">Cell membrane</location>
        <topology evidence="1">Multi-pass membrane protein</topology>
    </subcellularLocation>
</comment>
<feature type="domain" description="ABC3 transporter permease C-terminal" evidence="12">
    <location>
        <begin position="181"/>
        <end position="300"/>
    </location>
</feature>
<dbReference type="Proteomes" id="UP000228812">
    <property type="component" value="Unassembled WGS sequence"/>
</dbReference>
<gene>
    <name evidence="14" type="ORF">COX26_02250</name>
</gene>
<evidence type="ECO:0000259" key="13">
    <source>
        <dbReference type="Pfam" id="PF18075"/>
    </source>
</evidence>
<reference evidence="14 15" key="1">
    <citation type="submission" date="2017-09" db="EMBL/GenBank/DDBJ databases">
        <title>Depth-based differentiation of microbial function through sediment-hosted aquifers and enrichment of novel symbionts in the deep terrestrial subsurface.</title>
        <authorList>
            <person name="Probst A.J."/>
            <person name="Ladd B."/>
            <person name="Jarett J.K."/>
            <person name="Geller-Mcgrath D.E."/>
            <person name="Sieber C.M."/>
            <person name="Emerson J.B."/>
            <person name="Anantharaman K."/>
            <person name="Thomas B.C."/>
            <person name="Malmstrom R."/>
            <person name="Stieglmeier M."/>
            <person name="Klingl A."/>
            <person name="Woyke T."/>
            <person name="Ryan C.M."/>
            <person name="Banfield J.F."/>
        </authorList>
    </citation>
    <scope>NUCLEOTIDE SEQUENCE [LARGE SCALE GENOMIC DNA]</scope>
    <source>
        <strain evidence="14">CG23_combo_of_CG06-09_8_20_14_all_54_14</strain>
    </source>
</reference>
<evidence type="ECO:0000256" key="1">
    <source>
        <dbReference type="ARBA" id="ARBA00004651"/>
    </source>
</evidence>
<keyword evidence="6 11" id="KW-0812">Transmembrane</keyword>
<evidence type="ECO:0000256" key="7">
    <source>
        <dbReference type="ARBA" id="ARBA00022989"/>
    </source>
</evidence>
<proteinExistence type="inferred from homology"/>
<feature type="domain" description="FtsX extracellular" evidence="13">
    <location>
        <begin position="58"/>
        <end position="146"/>
    </location>
</feature>
<keyword evidence="5 10" id="KW-0132">Cell division</keyword>
<dbReference type="EMBL" id="PCRZ01000037">
    <property type="protein sequence ID" value="PIP29787.1"/>
    <property type="molecule type" value="Genomic_DNA"/>
</dbReference>
<evidence type="ECO:0000256" key="6">
    <source>
        <dbReference type="ARBA" id="ARBA00022692"/>
    </source>
</evidence>
<organism evidence="14 15">
    <name type="scientific">Candidatus Jorgensenbacteria bacterium CG23_combo_of_CG06-09_8_20_14_all_54_14</name>
    <dbReference type="NCBI Taxonomy" id="1974595"/>
    <lineage>
        <taxon>Bacteria</taxon>
        <taxon>Candidatus Joergenseniibacteriota</taxon>
    </lineage>
</organism>
<evidence type="ECO:0000313" key="15">
    <source>
        <dbReference type="Proteomes" id="UP000228812"/>
    </source>
</evidence>
<dbReference type="PANTHER" id="PTHR47755">
    <property type="entry name" value="CELL DIVISION PROTEIN FTSX"/>
    <property type="match status" value="1"/>
</dbReference>
<comment type="caution">
    <text evidence="14">The sequence shown here is derived from an EMBL/GenBank/DDBJ whole genome shotgun (WGS) entry which is preliminary data.</text>
</comment>
<evidence type="ECO:0000256" key="8">
    <source>
        <dbReference type="ARBA" id="ARBA00023136"/>
    </source>
</evidence>
<feature type="transmembrane region" description="Helical" evidence="11">
    <location>
        <begin position="225"/>
        <end position="252"/>
    </location>
</feature>
<sequence length="301" mass="33567">MVTLSRIIKFGWQGFLRNGWLSVSTIIIMILAAAVFEGLILFNVAGQGAVSSIQEKIDISVYFKANVAEDTILNMKRSLENLSEVKNVEYVSREQALEIFKQRHAEEETITQTLAELDTNPLLASLNIKAKDPHEYAAIAGYLDNQNLKEMVEKVTYAQNQVVIDRLVGLIDTMRKGGITLTMFLAFVAVVVTFNTIRLAIFSASEQIGIMRLVGASNSFIRGPYVVEGVIYGVISALVSFFLIIPLVSFISPHLLSFIPEMDLMGYFTSHAIVLFIYQLLFCVILGIFSGIIATRRYLHI</sequence>
<keyword evidence="7 11" id="KW-1133">Transmembrane helix</keyword>
<feature type="transmembrane region" description="Helical" evidence="11">
    <location>
        <begin position="179"/>
        <end position="204"/>
    </location>
</feature>
<evidence type="ECO:0000256" key="2">
    <source>
        <dbReference type="ARBA" id="ARBA00007379"/>
    </source>
</evidence>
<keyword evidence="8 10" id="KW-0472">Membrane</keyword>
<evidence type="ECO:0000256" key="4">
    <source>
        <dbReference type="ARBA" id="ARBA00022475"/>
    </source>
</evidence>
<evidence type="ECO:0000259" key="12">
    <source>
        <dbReference type="Pfam" id="PF02687"/>
    </source>
</evidence>
<dbReference type="GO" id="GO:0051301">
    <property type="term" value="P:cell division"/>
    <property type="evidence" value="ECO:0007669"/>
    <property type="project" value="UniProtKB-KW"/>
</dbReference>
<dbReference type="Pfam" id="PF02687">
    <property type="entry name" value="FtsX"/>
    <property type="match status" value="1"/>
</dbReference>
<evidence type="ECO:0000256" key="3">
    <source>
        <dbReference type="ARBA" id="ARBA00021907"/>
    </source>
</evidence>
<keyword evidence="9 10" id="KW-0131">Cell cycle</keyword>
<dbReference type="InterPro" id="IPR003838">
    <property type="entry name" value="ABC3_permease_C"/>
</dbReference>
<keyword evidence="4 10" id="KW-1003">Cell membrane</keyword>
<dbReference type="Gene3D" id="3.30.70.3040">
    <property type="match status" value="1"/>
</dbReference>
<evidence type="ECO:0000256" key="5">
    <source>
        <dbReference type="ARBA" id="ARBA00022618"/>
    </source>
</evidence>
<feature type="transmembrane region" description="Helical" evidence="11">
    <location>
        <begin position="20"/>
        <end position="42"/>
    </location>
</feature>
<name>A0A2G9Z9F7_9BACT</name>
<dbReference type="PANTHER" id="PTHR47755:SF1">
    <property type="entry name" value="CELL DIVISION PROTEIN FTSX"/>
    <property type="match status" value="1"/>
</dbReference>
<evidence type="ECO:0000256" key="9">
    <source>
        <dbReference type="ARBA" id="ARBA00023306"/>
    </source>
</evidence>
<dbReference type="PIRSF" id="PIRSF003097">
    <property type="entry name" value="FtsX"/>
    <property type="match status" value="1"/>
</dbReference>
<dbReference type="Pfam" id="PF18075">
    <property type="entry name" value="FtsX_ECD"/>
    <property type="match status" value="1"/>
</dbReference>